<evidence type="ECO:0000256" key="1">
    <source>
        <dbReference type="SAM" id="SignalP"/>
    </source>
</evidence>
<sequence>MSDPLSIIGLVASILQLVETIVMARNCVKGFNDASRDQKEFLAEVKGLKPLLAGLDTRIKASKSVGVVNGIQQFEEPLVRLNAILNRLTKKLDKGGGTANTYSRLAWPLWGKNELQEGLNTIERFKSLLGTWLAIDIWESTQAQGKNHDDPDSVWIMSDALSGSRKSRR</sequence>
<name>A0AAD7M7X4_9AGAR</name>
<accession>A0AAD7M7X4</accession>
<gene>
    <name evidence="2" type="ORF">B0H16DRAFT_1482453</name>
</gene>
<evidence type="ECO:0000313" key="2">
    <source>
        <dbReference type="EMBL" id="KAJ7705058.1"/>
    </source>
</evidence>
<organism evidence="2 3">
    <name type="scientific">Mycena metata</name>
    <dbReference type="NCBI Taxonomy" id="1033252"/>
    <lineage>
        <taxon>Eukaryota</taxon>
        <taxon>Fungi</taxon>
        <taxon>Dikarya</taxon>
        <taxon>Basidiomycota</taxon>
        <taxon>Agaricomycotina</taxon>
        <taxon>Agaricomycetes</taxon>
        <taxon>Agaricomycetidae</taxon>
        <taxon>Agaricales</taxon>
        <taxon>Marasmiineae</taxon>
        <taxon>Mycenaceae</taxon>
        <taxon>Mycena</taxon>
    </lineage>
</organism>
<keyword evidence="3" id="KW-1185">Reference proteome</keyword>
<evidence type="ECO:0008006" key="4">
    <source>
        <dbReference type="Google" id="ProtNLM"/>
    </source>
</evidence>
<dbReference type="AlphaFoldDB" id="A0AAD7M7X4"/>
<dbReference type="EMBL" id="JARKIB010000480">
    <property type="protein sequence ID" value="KAJ7705058.1"/>
    <property type="molecule type" value="Genomic_DNA"/>
</dbReference>
<feature type="chain" id="PRO_5041944165" description="NACHT-NTPase and P-loop NTPases N-terminal domain-containing protein" evidence="1">
    <location>
        <begin position="21"/>
        <end position="169"/>
    </location>
</feature>
<reference evidence="2" key="1">
    <citation type="submission" date="2023-03" db="EMBL/GenBank/DDBJ databases">
        <title>Massive genome expansion in bonnet fungi (Mycena s.s.) driven by repeated elements and novel gene families across ecological guilds.</title>
        <authorList>
            <consortium name="Lawrence Berkeley National Laboratory"/>
            <person name="Harder C.B."/>
            <person name="Miyauchi S."/>
            <person name="Viragh M."/>
            <person name="Kuo A."/>
            <person name="Thoen E."/>
            <person name="Andreopoulos B."/>
            <person name="Lu D."/>
            <person name="Skrede I."/>
            <person name="Drula E."/>
            <person name="Henrissat B."/>
            <person name="Morin E."/>
            <person name="Kohler A."/>
            <person name="Barry K."/>
            <person name="LaButti K."/>
            <person name="Morin E."/>
            <person name="Salamov A."/>
            <person name="Lipzen A."/>
            <person name="Mereny Z."/>
            <person name="Hegedus B."/>
            <person name="Baldrian P."/>
            <person name="Stursova M."/>
            <person name="Weitz H."/>
            <person name="Taylor A."/>
            <person name="Grigoriev I.V."/>
            <person name="Nagy L.G."/>
            <person name="Martin F."/>
            <person name="Kauserud H."/>
        </authorList>
    </citation>
    <scope>NUCLEOTIDE SEQUENCE</scope>
    <source>
        <strain evidence="2">CBHHK182m</strain>
    </source>
</reference>
<proteinExistence type="predicted"/>
<evidence type="ECO:0000313" key="3">
    <source>
        <dbReference type="Proteomes" id="UP001215598"/>
    </source>
</evidence>
<keyword evidence="1" id="KW-0732">Signal</keyword>
<comment type="caution">
    <text evidence="2">The sequence shown here is derived from an EMBL/GenBank/DDBJ whole genome shotgun (WGS) entry which is preliminary data.</text>
</comment>
<protein>
    <recommendedName>
        <fullName evidence="4">NACHT-NTPase and P-loop NTPases N-terminal domain-containing protein</fullName>
    </recommendedName>
</protein>
<dbReference type="Proteomes" id="UP001215598">
    <property type="component" value="Unassembled WGS sequence"/>
</dbReference>
<feature type="signal peptide" evidence="1">
    <location>
        <begin position="1"/>
        <end position="20"/>
    </location>
</feature>